<feature type="transmembrane region" description="Helical" evidence="1">
    <location>
        <begin position="43"/>
        <end position="64"/>
    </location>
</feature>
<keyword evidence="3" id="KW-1185">Reference proteome</keyword>
<keyword evidence="1" id="KW-0812">Transmembrane</keyword>
<dbReference type="EMBL" id="RDQH01000343">
    <property type="protein sequence ID" value="RXH67531.1"/>
    <property type="molecule type" value="Genomic_DNA"/>
</dbReference>
<keyword evidence="1" id="KW-0472">Membrane</keyword>
<keyword evidence="1" id="KW-1133">Transmembrane helix</keyword>
<evidence type="ECO:0000313" key="2">
    <source>
        <dbReference type="EMBL" id="RXH67531.1"/>
    </source>
</evidence>
<name>A0A498HEJ1_MALDO</name>
<comment type="caution">
    <text evidence="2">The sequence shown here is derived from an EMBL/GenBank/DDBJ whole genome shotgun (WGS) entry which is preliminary data.</text>
</comment>
<protein>
    <submittedName>
        <fullName evidence="2">Uncharacterized protein</fullName>
    </submittedName>
</protein>
<sequence length="158" mass="17569">CACHFWVDFVVPWSLPIHYGFGFSKRHAASGCFYFMGTKVSDVFTFGLTLFYVLLFSFAAGAPLSPSHICGFHVYSGGSDCSRVMFDSSFDHLKMKHIASSGWMLQYHLLQISCRGFSLLFGSPGNPYGIWQGLCCVYIVVSALTVDMLDYGLRPINS</sequence>
<feature type="transmembrane region" description="Helical" evidence="1">
    <location>
        <begin position="128"/>
        <end position="149"/>
    </location>
</feature>
<evidence type="ECO:0000256" key="1">
    <source>
        <dbReference type="SAM" id="Phobius"/>
    </source>
</evidence>
<reference evidence="2 3" key="1">
    <citation type="submission" date="2018-10" db="EMBL/GenBank/DDBJ databases">
        <title>A high-quality apple genome assembly.</title>
        <authorList>
            <person name="Hu J."/>
        </authorList>
    </citation>
    <scope>NUCLEOTIDE SEQUENCE [LARGE SCALE GENOMIC DNA]</scope>
    <source>
        <strain evidence="3">cv. HFTH1</strain>
        <tissue evidence="2">Young leaf</tissue>
    </source>
</reference>
<dbReference type="Proteomes" id="UP000290289">
    <property type="component" value="Chromosome 17"/>
</dbReference>
<organism evidence="2 3">
    <name type="scientific">Malus domestica</name>
    <name type="common">Apple</name>
    <name type="synonym">Pyrus malus</name>
    <dbReference type="NCBI Taxonomy" id="3750"/>
    <lineage>
        <taxon>Eukaryota</taxon>
        <taxon>Viridiplantae</taxon>
        <taxon>Streptophyta</taxon>
        <taxon>Embryophyta</taxon>
        <taxon>Tracheophyta</taxon>
        <taxon>Spermatophyta</taxon>
        <taxon>Magnoliopsida</taxon>
        <taxon>eudicotyledons</taxon>
        <taxon>Gunneridae</taxon>
        <taxon>Pentapetalae</taxon>
        <taxon>rosids</taxon>
        <taxon>fabids</taxon>
        <taxon>Rosales</taxon>
        <taxon>Rosaceae</taxon>
        <taxon>Amygdaloideae</taxon>
        <taxon>Maleae</taxon>
        <taxon>Malus</taxon>
    </lineage>
</organism>
<dbReference type="AlphaFoldDB" id="A0A498HEJ1"/>
<proteinExistence type="predicted"/>
<feature type="non-terminal residue" evidence="2">
    <location>
        <position position="1"/>
    </location>
</feature>
<gene>
    <name evidence="2" type="ORF">DVH24_027678</name>
</gene>
<evidence type="ECO:0000313" key="3">
    <source>
        <dbReference type="Proteomes" id="UP000290289"/>
    </source>
</evidence>
<accession>A0A498HEJ1</accession>